<keyword evidence="3" id="KW-1185">Reference proteome</keyword>
<feature type="compositionally biased region" description="Low complexity" evidence="1">
    <location>
        <begin position="227"/>
        <end position="255"/>
    </location>
</feature>
<feature type="compositionally biased region" description="Basic residues" evidence="1">
    <location>
        <begin position="358"/>
        <end position="369"/>
    </location>
</feature>
<comment type="caution">
    <text evidence="2">The sequence shown here is derived from an EMBL/GenBank/DDBJ whole genome shotgun (WGS) entry which is preliminary data.</text>
</comment>
<sequence>MEESNPQISGWQTVAAPPTDALAAADATAPQPALAAPIVLGAVEIATATPSSTVISPSASGTTSCNRNSSPAQKVTDYLGALLLVDMSESEYWLSEFRTAPNTPAIPPAAPPAAPTKPAKKAKRTRTINNKLNAFGSNSKPASATAPAKSIDSLSSSSGTSSSTISVARPVDSASSSRVSIYPMWMDATLCLEASRLAALAAVPARQEPSTLPTRTSTERKKAARSNRANPIAAPKARAAARSAAPSAPAIPAVARDMRARKAKHNAATNTKSHAVDRDSKPSGAITPPASVGSPTLSMETSSSTIIVTQLANSTSSSPVSIDAKEIGTHLSAAASSSAGLIITPAHQEPSRLPARTGAKRKTAAHKNRSNPMAVPQARNAAPAAAPTTPAPQPGKRTLPSRKGRGNRRRVEATVATSIVDMQVDQPDIVAEPPAVARLPPPPFAPCFKLSDSMDF</sequence>
<evidence type="ECO:0000313" key="2">
    <source>
        <dbReference type="EMBL" id="KAL2917716.1"/>
    </source>
</evidence>
<protein>
    <submittedName>
        <fullName evidence="2">Uncharacterized protein</fullName>
    </submittedName>
</protein>
<proteinExistence type="predicted"/>
<feature type="region of interest" description="Disordered" evidence="1">
    <location>
        <begin position="348"/>
        <end position="411"/>
    </location>
</feature>
<feature type="region of interest" description="Disordered" evidence="1">
    <location>
        <begin position="204"/>
        <end position="298"/>
    </location>
</feature>
<feature type="region of interest" description="Disordered" evidence="1">
    <location>
        <begin position="103"/>
        <end position="170"/>
    </location>
</feature>
<name>A0ABR4NE35_9FUNG</name>
<accession>A0ABR4NE35</accession>
<gene>
    <name evidence="2" type="ORF">HK105_202589</name>
</gene>
<feature type="compositionally biased region" description="Pro residues" evidence="1">
    <location>
        <begin position="104"/>
        <end position="115"/>
    </location>
</feature>
<dbReference type="Proteomes" id="UP001527925">
    <property type="component" value="Unassembled WGS sequence"/>
</dbReference>
<feature type="region of interest" description="Disordered" evidence="1">
    <location>
        <begin position="52"/>
        <end position="72"/>
    </location>
</feature>
<dbReference type="EMBL" id="JADGIZ020000009">
    <property type="protein sequence ID" value="KAL2917716.1"/>
    <property type="molecule type" value="Genomic_DNA"/>
</dbReference>
<feature type="compositionally biased region" description="Low complexity" evidence="1">
    <location>
        <begin position="137"/>
        <end position="166"/>
    </location>
</feature>
<evidence type="ECO:0000256" key="1">
    <source>
        <dbReference type="SAM" id="MobiDB-lite"/>
    </source>
</evidence>
<organism evidence="2 3">
    <name type="scientific">Polyrhizophydium stewartii</name>
    <dbReference type="NCBI Taxonomy" id="2732419"/>
    <lineage>
        <taxon>Eukaryota</taxon>
        <taxon>Fungi</taxon>
        <taxon>Fungi incertae sedis</taxon>
        <taxon>Chytridiomycota</taxon>
        <taxon>Chytridiomycota incertae sedis</taxon>
        <taxon>Chytridiomycetes</taxon>
        <taxon>Rhizophydiales</taxon>
        <taxon>Rhizophydiales incertae sedis</taxon>
        <taxon>Polyrhizophydium</taxon>
    </lineage>
</organism>
<feature type="compositionally biased region" description="Basic residues" evidence="1">
    <location>
        <begin position="399"/>
        <end position="408"/>
    </location>
</feature>
<evidence type="ECO:0000313" key="3">
    <source>
        <dbReference type="Proteomes" id="UP001527925"/>
    </source>
</evidence>
<reference evidence="2 3" key="1">
    <citation type="submission" date="2023-09" db="EMBL/GenBank/DDBJ databases">
        <title>Pangenome analysis of Batrachochytrium dendrobatidis and related Chytrids.</title>
        <authorList>
            <person name="Yacoub M.N."/>
            <person name="Stajich J.E."/>
            <person name="James T.Y."/>
        </authorList>
    </citation>
    <scope>NUCLEOTIDE SEQUENCE [LARGE SCALE GENOMIC DNA]</scope>
    <source>
        <strain evidence="2 3">JEL0888</strain>
    </source>
</reference>
<feature type="compositionally biased region" description="Low complexity" evidence="1">
    <location>
        <begin position="374"/>
        <end position="388"/>
    </location>
</feature>